<evidence type="ECO:0000256" key="1">
    <source>
        <dbReference type="SAM" id="MobiDB-lite"/>
    </source>
</evidence>
<accession>A0A1H3KWT6</accession>
<dbReference type="STRING" id="418495.SAMN05216215_102962"/>
<dbReference type="Proteomes" id="UP000199529">
    <property type="component" value="Unassembled WGS sequence"/>
</dbReference>
<evidence type="ECO:0000313" key="3">
    <source>
        <dbReference type="Proteomes" id="UP000199529"/>
    </source>
</evidence>
<dbReference type="AlphaFoldDB" id="A0A1H3KWT6"/>
<dbReference type="EMBL" id="FNOK01000029">
    <property type="protein sequence ID" value="SDY56697.1"/>
    <property type="molecule type" value="Genomic_DNA"/>
</dbReference>
<gene>
    <name evidence="2" type="ORF">SAMN05216215_102962</name>
</gene>
<protein>
    <submittedName>
        <fullName evidence="2">Uncharacterized protein</fullName>
    </submittedName>
</protein>
<feature type="region of interest" description="Disordered" evidence="1">
    <location>
        <begin position="54"/>
        <end position="74"/>
    </location>
</feature>
<reference evidence="3" key="1">
    <citation type="submission" date="2016-10" db="EMBL/GenBank/DDBJ databases">
        <authorList>
            <person name="Varghese N."/>
            <person name="Submissions S."/>
        </authorList>
    </citation>
    <scope>NUCLEOTIDE SEQUENCE [LARGE SCALE GENOMIC DNA]</scope>
    <source>
        <strain evidence="3">CGMCC 4.3530</strain>
    </source>
</reference>
<evidence type="ECO:0000313" key="2">
    <source>
        <dbReference type="EMBL" id="SDY56697.1"/>
    </source>
</evidence>
<name>A0A1H3KWT6_9PSEU</name>
<proteinExistence type="predicted"/>
<sequence>MVGRLLVERAQPPDVRALEGSAVAIATPALVRIAQDGSADVVEASAGSRAAVSRPSSPVARCSSASAPRITPWL</sequence>
<keyword evidence="3" id="KW-1185">Reference proteome</keyword>
<organism evidence="2 3">
    <name type="scientific">Saccharopolyspora shandongensis</name>
    <dbReference type="NCBI Taxonomy" id="418495"/>
    <lineage>
        <taxon>Bacteria</taxon>
        <taxon>Bacillati</taxon>
        <taxon>Actinomycetota</taxon>
        <taxon>Actinomycetes</taxon>
        <taxon>Pseudonocardiales</taxon>
        <taxon>Pseudonocardiaceae</taxon>
        <taxon>Saccharopolyspora</taxon>
    </lineage>
</organism>